<feature type="transmembrane region" description="Helical" evidence="8">
    <location>
        <begin position="76"/>
        <end position="95"/>
    </location>
</feature>
<dbReference type="InterPro" id="IPR002781">
    <property type="entry name" value="TM_pro_TauE-like"/>
</dbReference>
<dbReference type="Pfam" id="PF01925">
    <property type="entry name" value="TauE"/>
    <property type="match status" value="1"/>
</dbReference>
<evidence type="ECO:0000256" key="3">
    <source>
        <dbReference type="ARBA" id="ARBA00022448"/>
    </source>
</evidence>
<feature type="transmembrane region" description="Helical" evidence="8">
    <location>
        <begin position="189"/>
        <end position="208"/>
    </location>
</feature>
<dbReference type="GO" id="GO:0005886">
    <property type="term" value="C:plasma membrane"/>
    <property type="evidence" value="ECO:0007669"/>
    <property type="project" value="UniProtKB-SubCell"/>
</dbReference>
<comment type="similarity">
    <text evidence="2 8">Belongs to the 4-toluene sulfonate uptake permease (TSUP) (TC 2.A.102) family.</text>
</comment>
<keyword evidence="3" id="KW-0813">Transport</keyword>
<evidence type="ECO:0000313" key="10">
    <source>
        <dbReference type="Proteomes" id="UP001076655"/>
    </source>
</evidence>
<feature type="transmembrane region" description="Helical" evidence="8">
    <location>
        <begin position="228"/>
        <end position="246"/>
    </location>
</feature>
<dbReference type="PANTHER" id="PTHR30269">
    <property type="entry name" value="TRANSMEMBRANE PROTEIN YFCA"/>
    <property type="match status" value="1"/>
</dbReference>
<evidence type="ECO:0000256" key="1">
    <source>
        <dbReference type="ARBA" id="ARBA00004651"/>
    </source>
</evidence>
<evidence type="ECO:0000256" key="8">
    <source>
        <dbReference type="RuleBase" id="RU363041"/>
    </source>
</evidence>
<comment type="subcellular location">
    <subcellularLocation>
        <location evidence="1 8">Cell membrane</location>
        <topology evidence="1 8">Multi-pass membrane protein</topology>
    </subcellularLocation>
</comment>
<keyword evidence="7 8" id="KW-0472">Membrane</keyword>
<evidence type="ECO:0000256" key="2">
    <source>
        <dbReference type="ARBA" id="ARBA00009142"/>
    </source>
</evidence>
<reference evidence="9" key="1">
    <citation type="submission" date="2022-08" db="EMBL/GenBank/DDBJ databases">
        <authorList>
            <person name="Dale J.L."/>
        </authorList>
    </citation>
    <scope>NUCLEOTIDE SEQUENCE</scope>
    <source>
        <strain evidence="9">2022EL-00758</strain>
    </source>
</reference>
<evidence type="ECO:0000256" key="4">
    <source>
        <dbReference type="ARBA" id="ARBA00022475"/>
    </source>
</evidence>
<feature type="transmembrane region" description="Helical" evidence="8">
    <location>
        <begin position="101"/>
        <end position="118"/>
    </location>
</feature>
<comment type="caution">
    <text evidence="9">The sequence shown here is derived from an EMBL/GenBank/DDBJ whole genome shotgun (WGS) entry which is preliminary data.</text>
</comment>
<name>A0A9Q4CST0_MORMO</name>
<feature type="transmembrane region" description="Helical" evidence="8">
    <location>
        <begin position="130"/>
        <end position="146"/>
    </location>
</feature>
<keyword evidence="4 8" id="KW-1003">Cell membrane</keyword>
<dbReference type="PANTHER" id="PTHR30269:SF0">
    <property type="entry name" value="MEMBRANE TRANSPORTER PROTEIN YFCA-RELATED"/>
    <property type="match status" value="1"/>
</dbReference>
<dbReference type="InterPro" id="IPR052017">
    <property type="entry name" value="TSUP"/>
</dbReference>
<dbReference type="AlphaFoldDB" id="A0A9Q4CST0"/>
<evidence type="ECO:0000256" key="6">
    <source>
        <dbReference type="ARBA" id="ARBA00022989"/>
    </source>
</evidence>
<organism evidence="9 10">
    <name type="scientific">Morganella morganii</name>
    <name type="common">Proteus morganii</name>
    <dbReference type="NCBI Taxonomy" id="582"/>
    <lineage>
        <taxon>Bacteria</taxon>
        <taxon>Pseudomonadati</taxon>
        <taxon>Pseudomonadota</taxon>
        <taxon>Gammaproteobacteria</taxon>
        <taxon>Enterobacterales</taxon>
        <taxon>Morganellaceae</taxon>
        <taxon>Morganella</taxon>
    </lineage>
</organism>
<proteinExistence type="inferred from homology"/>
<keyword evidence="5 8" id="KW-0812">Transmembrane</keyword>
<keyword evidence="6 8" id="KW-1133">Transmembrane helix</keyword>
<sequence>MSITFLIVMFFVAVAAGFINVVSGGGGFLSITALLISGLPPANALATNKMQALGSSLTSGIYFLRQGRIELKNNKWVFITTFFGAAAGTIFVQFIDPTFLKKLLPGLIIGVTLYFIFAPDITKSKEKQRVSFFMFSFICGGGVGFYDGFLGAGAGTFYTISYMLLLGYRIDKAQIHSNFLNLASNTSSVIFFIAGGKMMWSLGLLMFAGQAIGARLGAGVVLSSGLKVIKPMIILVSAGISTKMLFDMYF</sequence>
<feature type="transmembrane region" description="Helical" evidence="8">
    <location>
        <begin position="48"/>
        <end position="64"/>
    </location>
</feature>
<evidence type="ECO:0000256" key="5">
    <source>
        <dbReference type="ARBA" id="ARBA00022692"/>
    </source>
</evidence>
<dbReference type="EMBL" id="JAPNMI010000015">
    <property type="protein sequence ID" value="MCY0791797.1"/>
    <property type="molecule type" value="Genomic_DNA"/>
</dbReference>
<dbReference type="Proteomes" id="UP001076655">
    <property type="component" value="Unassembled WGS sequence"/>
</dbReference>
<evidence type="ECO:0000313" key="9">
    <source>
        <dbReference type="EMBL" id="MCY0791797.1"/>
    </source>
</evidence>
<dbReference type="RefSeq" id="WP_235557112.1">
    <property type="nucleotide sequence ID" value="NZ_BRRE01000012.1"/>
</dbReference>
<evidence type="ECO:0000256" key="7">
    <source>
        <dbReference type="ARBA" id="ARBA00023136"/>
    </source>
</evidence>
<gene>
    <name evidence="9" type="ORF">N0392_19205</name>
</gene>
<accession>A0A9Q4CST0</accession>
<protein>
    <recommendedName>
        <fullName evidence="8">Probable membrane transporter protein</fullName>
    </recommendedName>
</protein>